<dbReference type="EMBL" id="CM037158">
    <property type="protein sequence ID" value="KAH7852231.1"/>
    <property type="molecule type" value="Genomic_DNA"/>
</dbReference>
<accession>A0ACB7YFA9</accession>
<organism evidence="1 2">
    <name type="scientific">Vaccinium darrowii</name>
    <dbReference type="NCBI Taxonomy" id="229202"/>
    <lineage>
        <taxon>Eukaryota</taxon>
        <taxon>Viridiplantae</taxon>
        <taxon>Streptophyta</taxon>
        <taxon>Embryophyta</taxon>
        <taxon>Tracheophyta</taxon>
        <taxon>Spermatophyta</taxon>
        <taxon>Magnoliopsida</taxon>
        <taxon>eudicotyledons</taxon>
        <taxon>Gunneridae</taxon>
        <taxon>Pentapetalae</taxon>
        <taxon>asterids</taxon>
        <taxon>Ericales</taxon>
        <taxon>Ericaceae</taxon>
        <taxon>Vaccinioideae</taxon>
        <taxon>Vaccinieae</taxon>
        <taxon>Vaccinium</taxon>
    </lineage>
</organism>
<name>A0ACB7YFA9_9ERIC</name>
<proteinExistence type="predicted"/>
<evidence type="ECO:0000313" key="2">
    <source>
        <dbReference type="Proteomes" id="UP000828048"/>
    </source>
</evidence>
<evidence type="ECO:0000313" key="1">
    <source>
        <dbReference type="EMBL" id="KAH7852231.1"/>
    </source>
</evidence>
<dbReference type="Proteomes" id="UP000828048">
    <property type="component" value="Chromosome 8"/>
</dbReference>
<keyword evidence="2" id="KW-1185">Reference proteome</keyword>
<protein>
    <submittedName>
        <fullName evidence="1">Uncharacterized protein</fullName>
    </submittedName>
</protein>
<comment type="caution">
    <text evidence="1">The sequence shown here is derived from an EMBL/GenBank/DDBJ whole genome shotgun (WGS) entry which is preliminary data.</text>
</comment>
<gene>
    <name evidence="1" type="ORF">Vadar_022145</name>
</gene>
<reference evidence="1 2" key="1">
    <citation type="journal article" date="2021" name="Hortic Res">
        <title>High-quality reference genome and annotation aids understanding of berry development for evergreen blueberry (Vaccinium darrowii).</title>
        <authorList>
            <person name="Yu J."/>
            <person name="Hulse-Kemp A.M."/>
            <person name="Babiker E."/>
            <person name="Staton M."/>
        </authorList>
    </citation>
    <scope>NUCLEOTIDE SEQUENCE [LARGE SCALE GENOMIC DNA]</scope>
    <source>
        <strain evidence="2">cv. NJ 8807/NJ 8810</strain>
        <tissue evidence="1">Young leaf</tissue>
    </source>
</reference>
<sequence>MLQPTTKEMEIVTKTIRFYKRSCISSLSINHSDEICEEMGWTPWRKKNWLAEAFSPCNIQDYEEEKWKCGTGILVLGC</sequence>